<feature type="compositionally biased region" description="Basic and acidic residues" evidence="1">
    <location>
        <begin position="11"/>
        <end position="28"/>
    </location>
</feature>
<dbReference type="AlphaFoldDB" id="A0A1M5H174"/>
<gene>
    <name evidence="2" type="ORF">SAMN05444388_101656</name>
</gene>
<evidence type="ECO:0000313" key="3">
    <source>
        <dbReference type="Proteomes" id="UP000184112"/>
    </source>
</evidence>
<feature type="region of interest" description="Disordered" evidence="1">
    <location>
        <begin position="1"/>
        <end position="50"/>
    </location>
</feature>
<sequence length="50" mass="5309">MTSKKLNIENFKAEKIDRNQQKAIRGGDDPVTPPTDGNKDPIKGGGGTLG</sequence>
<dbReference type="EMBL" id="FQWH01000001">
    <property type="protein sequence ID" value="SHG09739.1"/>
    <property type="molecule type" value="Genomic_DNA"/>
</dbReference>
<reference evidence="2 3" key="1">
    <citation type="submission" date="2016-11" db="EMBL/GenBank/DDBJ databases">
        <authorList>
            <person name="Jaros S."/>
            <person name="Januszkiewicz K."/>
            <person name="Wedrychowicz H."/>
        </authorList>
    </citation>
    <scope>NUCLEOTIDE SEQUENCE [LARGE SCALE GENOMIC DNA]</scope>
    <source>
        <strain evidence="2 3">DSM 6792</strain>
    </source>
</reference>
<evidence type="ECO:0000313" key="2">
    <source>
        <dbReference type="EMBL" id="SHG09739.1"/>
    </source>
</evidence>
<dbReference type="RefSeq" id="WP_139261556.1">
    <property type="nucleotide sequence ID" value="NZ_CP158862.1"/>
</dbReference>
<protein>
    <submittedName>
        <fullName evidence="2">Uncharacterized protein</fullName>
    </submittedName>
</protein>
<organism evidence="2 3">
    <name type="scientific">Flavobacterium johnsoniae</name>
    <name type="common">Cytophaga johnsonae</name>
    <dbReference type="NCBI Taxonomy" id="986"/>
    <lineage>
        <taxon>Bacteria</taxon>
        <taxon>Pseudomonadati</taxon>
        <taxon>Bacteroidota</taxon>
        <taxon>Flavobacteriia</taxon>
        <taxon>Flavobacteriales</taxon>
        <taxon>Flavobacteriaceae</taxon>
        <taxon>Flavobacterium</taxon>
    </lineage>
</organism>
<accession>A0A1M5H174</accession>
<evidence type="ECO:0000256" key="1">
    <source>
        <dbReference type="SAM" id="MobiDB-lite"/>
    </source>
</evidence>
<proteinExistence type="predicted"/>
<name>A0A1M5H174_FLAJO</name>
<dbReference type="Proteomes" id="UP000184112">
    <property type="component" value="Unassembled WGS sequence"/>
</dbReference>